<evidence type="ECO:0000313" key="2">
    <source>
        <dbReference type="EMBL" id="MCL6679064.1"/>
    </source>
</evidence>
<reference evidence="2" key="1">
    <citation type="submission" date="2022-05" db="EMBL/GenBank/DDBJ databases">
        <authorList>
            <person name="Jo J.-H."/>
            <person name="Im W.-T."/>
        </authorList>
    </citation>
    <scope>NUCLEOTIDE SEQUENCE</scope>
    <source>
        <strain evidence="2">RG327</strain>
    </source>
</reference>
<dbReference type="EMBL" id="JAMGBC010000001">
    <property type="protein sequence ID" value="MCL6679064.1"/>
    <property type="molecule type" value="Genomic_DNA"/>
</dbReference>
<dbReference type="RefSeq" id="WP_249867985.1">
    <property type="nucleotide sequence ID" value="NZ_JAMGBC010000001.1"/>
</dbReference>
<name>A0ABT0RFL6_9SPHN</name>
<protein>
    <submittedName>
        <fullName evidence="2">Uncharacterized protein</fullName>
    </submittedName>
</protein>
<feature type="transmembrane region" description="Helical" evidence="1">
    <location>
        <begin position="45"/>
        <end position="68"/>
    </location>
</feature>
<gene>
    <name evidence="2" type="ORF">LZ519_07005</name>
</gene>
<keyword evidence="1" id="KW-0812">Transmembrane</keyword>
<accession>A0ABT0RFL6</accession>
<keyword evidence="1" id="KW-1133">Transmembrane helix</keyword>
<keyword evidence="3" id="KW-1185">Reference proteome</keyword>
<proteinExistence type="predicted"/>
<comment type="caution">
    <text evidence="2">The sequence shown here is derived from an EMBL/GenBank/DDBJ whole genome shotgun (WGS) entry which is preliminary data.</text>
</comment>
<evidence type="ECO:0000256" key="1">
    <source>
        <dbReference type="SAM" id="Phobius"/>
    </source>
</evidence>
<keyword evidence="1" id="KW-0472">Membrane</keyword>
<dbReference type="Proteomes" id="UP001165343">
    <property type="component" value="Unassembled WGS sequence"/>
</dbReference>
<organism evidence="2 3">
    <name type="scientific">Sphingomonas anseongensis</name>
    <dbReference type="NCBI Taxonomy" id="2908207"/>
    <lineage>
        <taxon>Bacteria</taxon>
        <taxon>Pseudomonadati</taxon>
        <taxon>Pseudomonadota</taxon>
        <taxon>Alphaproteobacteria</taxon>
        <taxon>Sphingomonadales</taxon>
        <taxon>Sphingomonadaceae</taxon>
        <taxon>Sphingomonas</taxon>
    </lineage>
</organism>
<sequence length="77" mass="7989">MTTAHLIALIIGLVTLGVGLTTLVRPSITRSLLSMPAGEGATYALRIGGMMLTAFGLVLVLFVAAFTATPNQFLGVR</sequence>
<evidence type="ECO:0000313" key="3">
    <source>
        <dbReference type="Proteomes" id="UP001165343"/>
    </source>
</evidence>
<feature type="transmembrane region" description="Helical" evidence="1">
    <location>
        <begin position="6"/>
        <end position="24"/>
    </location>
</feature>